<feature type="transmembrane region" description="Helical" evidence="7">
    <location>
        <begin position="187"/>
        <end position="208"/>
    </location>
</feature>
<evidence type="ECO:0000256" key="5">
    <source>
        <dbReference type="ARBA" id="ARBA00023136"/>
    </source>
</evidence>
<evidence type="ECO:0000313" key="10">
    <source>
        <dbReference type="Proteomes" id="UP001597181"/>
    </source>
</evidence>
<dbReference type="PANTHER" id="PTHR23513:SF6">
    <property type="entry name" value="MAJOR FACILITATOR SUPERFAMILY ASSOCIATED DOMAIN-CONTAINING PROTEIN"/>
    <property type="match status" value="1"/>
</dbReference>
<evidence type="ECO:0000256" key="7">
    <source>
        <dbReference type="SAM" id="Phobius"/>
    </source>
</evidence>
<dbReference type="Proteomes" id="UP001597181">
    <property type="component" value="Unassembled WGS sequence"/>
</dbReference>
<feature type="compositionally biased region" description="Gly residues" evidence="6">
    <location>
        <begin position="1"/>
        <end position="21"/>
    </location>
</feature>
<evidence type="ECO:0000259" key="8">
    <source>
        <dbReference type="PROSITE" id="PS50850"/>
    </source>
</evidence>
<evidence type="ECO:0000256" key="2">
    <source>
        <dbReference type="ARBA" id="ARBA00022475"/>
    </source>
</evidence>
<keyword evidence="4 7" id="KW-1133">Transmembrane helix</keyword>
<dbReference type="PROSITE" id="PS50850">
    <property type="entry name" value="MFS"/>
    <property type="match status" value="1"/>
</dbReference>
<feature type="transmembrane region" description="Helical" evidence="7">
    <location>
        <begin position="62"/>
        <end position="88"/>
    </location>
</feature>
<evidence type="ECO:0000256" key="6">
    <source>
        <dbReference type="SAM" id="MobiDB-lite"/>
    </source>
</evidence>
<comment type="subcellular location">
    <subcellularLocation>
        <location evidence="1">Cell membrane</location>
        <topology evidence="1">Multi-pass membrane protein</topology>
    </subcellularLocation>
</comment>
<dbReference type="InterPro" id="IPR036259">
    <property type="entry name" value="MFS_trans_sf"/>
</dbReference>
<keyword evidence="3 7" id="KW-0812">Transmembrane</keyword>
<dbReference type="EMBL" id="JBHTLY010000001">
    <property type="protein sequence ID" value="MFD1200680.1"/>
    <property type="molecule type" value="Genomic_DNA"/>
</dbReference>
<keyword evidence="10" id="KW-1185">Reference proteome</keyword>
<dbReference type="Gene3D" id="1.20.1250.20">
    <property type="entry name" value="MFS general substrate transporter like domains"/>
    <property type="match status" value="1"/>
</dbReference>
<protein>
    <recommendedName>
        <fullName evidence="8">Major facilitator superfamily (MFS) profile domain-containing protein</fullName>
    </recommendedName>
</protein>
<feature type="domain" description="Major facilitator superfamily (MFS) profile" evidence="8">
    <location>
        <begin position="62"/>
        <end position="287"/>
    </location>
</feature>
<keyword evidence="2" id="KW-1003">Cell membrane</keyword>
<dbReference type="InterPro" id="IPR020846">
    <property type="entry name" value="MFS_dom"/>
</dbReference>
<evidence type="ECO:0000256" key="3">
    <source>
        <dbReference type="ARBA" id="ARBA00022692"/>
    </source>
</evidence>
<dbReference type="SUPFAM" id="SSF103473">
    <property type="entry name" value="MFS general substrate transporter"/>
    <property type="match status" value="1"/>
</dbReference>
<evidence type="ECO:0000256" key="4">
    <source>
        <dbReference type="ARBA" id="ARBA00022989"/>
    </source>
</evidence>
<evidence type="ECO:0000313" key="9">
    <source>
        <dbReference type="EMBL" id="MFD1200680.1"/>
    </source>
</evidence>
<sequence>GQGTAGQGTAGQGTAGQGTAGQGTTVRSAHPVAAADLAQRRGAAGVVRDLLDGWRFLFGHRLVLGATALSALSVVALTALQVVILPAYFTEVDLPSLTGLVIFGIALGSIIGAGVYTATVGRVSRRTWFIVGVAGSVIGFLALGSLASPWVVLAATVWIGLTNGPFSALMGVVQIEAIPNGLRGRVLSAQNAVMLGAPAILLTPIAALASGFGLVAAGLAVGALVTLAMLAALVAPAFRSLDAVSPGDPSAPQGSPSAPQGSLPVAQGSPPTGHPSSPSPQPPTTEV</sequence>
<evidence type="ECO:0000256" key="1">
    <source>
        <dbReference type="ARBA" id="ARBA00004651"/>
    </source>
</evidence>
<proteinExistence type="predicted"/>
<feature type="compositionally biased region" description="Pro residues" evidence="6">
    <location>
        <begin position="277"/>
        <end position="287"/>
    </location>
</feature>
<reference evidence="10" key="1">
    <citation type="journal article" date="2019" name="Int. J. Syst. Evol. Microbiol.">
        <title>The Global Catalogue of Microorganisms (GCM) 10K type strain sequencing project: providing services to taxonomists for standard genome sequencing and annotation.</title>
        <authorList>
            <consortium name="The Broad Institute Genomics Platform"/>
            <consortium name="The Broad Institute Genome Sequencing Center for Infectious Disease"/>
            <person name="Wu L."/>
            <person name="Ma J."/>
        </authorList>
    </citation>
    <scope>NUCLEOTIDE SEQUENCE [LARGE SCALE GENOMIC DNA]</scope>
    <source>
        <strain evidence="10">CCUG 50213</strain>
    </source>
</reference>
<comment type="caution">
    <text evidence="9">The sequence shown here is derived from an EMBL/GenBank/DDBJ whole genome shotgun (WGS) entry which is preliminary data.</text>
</comment>
<keyword evidence="5 7" id="KW-0472">Membrane</keyword>
<feature type="compositionally biased region" description="Low complexity" evidence="6">
    <location>
        <begin position="245"/>
        <end position="276"/>
    </location>
</feature>
<organism evidence="9 10">
    <name type="scientific">Leucobacter albus</name>
    <dbReference type="NCBI Taxonomy" id="272210"/>
    <lineage>
        <taxon>Bacteria</taxon>
        <taxon>Bacillati</taxon>
        <taxon>Actinomycetota</taxon>
        <taxon>Actinomycetes</taxon>
        <taxon>Micrococcales</taxon>
        <taxon>Microbacteriaceae</taxon>
        <taxon>Leucobacter</taxon>
    </lineage>
</organism>
<feature type="region of interest" description="Disordered" evidence="6">
    <location>
        <begin position="1"/>
        <end position="24"/>
    </location>
</feature>
<accession>A0ABW3TJ25</accession>
<feature type="region of interest" description="Disordered" evidence="6">
    <location>
        <begin position="244"/>
        <end position="287"/>
    </location>
</feature>
<dbReference type="PANTHER" id="PTHR23513">
    <property type="entry name" value="INTEGRAL MEMBRANE EFFLUX PROTEIN-RELATED"/>
    <property type="match status" value="1"/>
</dbReference>
<gene>
    <name evidence="9" type="ORF">ACFQ3U_02075</name>
</gene>
<feature type="transmembrane region" description="Helical" evidence="7">
    <location>
        <begin position="94"/>
        <end position="116"/>
    </location>
</feature>
<feature type="transmembrane region" description="Helical" evidence="7">
    <location>
        <begin position="153"/>
        <end position="175"/>
    </location>
</feature>
<feature type="transmembrane region" description="Helical" evidence="7">
    <location>
        <begin position="128"/>
        <end position="147"/>
    </location>
</feature>
<feature type="transmembrane region" description="Helical" evidence="7">
    <location>
        <begin position="214"/>
        <end position="235"/>
    </location>
</feature>
<feature type="non-terminal residue" evidence="9">
    <location>
        <position position="1"/>
    </location>
</feature>
<name>A0ABW3TJ25_9MICO</name>